<comment type="caution">
    <text evidence="2">The sequence shown here is derived from an EMBL/GenBank/DDBJ whole genome shotgun (WGS) entry which is preliminary data.</text>
</comment>
<accession>A0ABX2Q0U6</accession>
<dbReference type="InterPro" id="IPR016181">
    <property type="entry name" value="Acyl_CoA_acyltransferase"/>
</dbReference>
<name>A0ABX2Q0U6_9BACT</name>
<dbReference type="Proteomes" id="UP000626554">
    <property type="component" value="Unassembled WGS sequence"/>
</dbReference>
<dbReference type="RefSeq" id="WP_176899182.1">
    <property type="nucleotide sequence ID" value="NZ_JABKAV010000013.1"/>
</dbReference>
<dbReference type="SUPFAM" id="SSF55729">
    <property type="entry name" value="Acyl-CoA N-acyltransferases (Nat)"/>
    <property type="match status" value="1"/>
</dbReference>
<evidence type="ECO:0000313" key="2">
    <source>
        <dbReference type="EMBL" id="NVO84559.1"/>
    </source>
</evidence>
<organism evidence="2 3">
    <name type="scientific">Hymenobacter terrestris</name>
    <dbReference type="NCBI Taxonomy" id="2748310"/>
    <lineage>
        <taxon>Bacteria</taxon>
        <taxon>Pseudomonadati</taxon>
        <taxon>Bacteroidota</taxon>
        <taxon>Cytophagia</taxon>
        <taxon>Cytophagales</taxon>
        <taxon>Hymenobacteraceae</taxon>
        <taxon>Hymenobacter</taxon>
    </lineage>
</organism>
<evidence type="ECO:0000313" key="3">
    <source>
        <dbReference type="Proteomes" id="UP000626554"/>
    </source>
</evidence>
<reference evidence="2 3" key="1">
    <citation type="submission" date="2020-05" db="EMBL/GenBank/DDBJ databases">
        <title>Hymenobacter terrestris sp. nov. and Hymenobacter lapidiphilus sp. nov., isolated from regoliths in Antarctica.</title>
        <authorList>
            <person name="Sedlacek I."/>
            <person name="Pantucek R."/>
            <person name="Zeman M."/>
            <person name="Holochova P."/>
            <person name="Kralova S."/>
            <person name="Stankova E."/>
            <person name="Sedo O."/>
            <person name="Micenkova L."/>
            <person name="Svec P."/>
            <person name="Gupta V."/>
            <person name="Sood U."/>
            <person name="Korpole U.S."/>
            <person name="Lal R."/>
        </authorList>
    </citation>
    <scope>NUCLEOTIDE SEQUENCE [LARGE SCALE GENOMIC DNA]</scope>
    <source>
        <strain evidence="2 3">P5252</strain>
    </source>
</reference>
<gene>
    <name evidence="2" type="ORF">HW556_06670</name>
</gene>
<dbReference type="Gene3D" id="3.40.630.30">
    <property type="match status" value="1"/>
</dbReference>
<feature type="domain" description="BioF2-like acetyltransferase" evidence="1">
    <location>
        <begin position="163"/>
        <end position="286"/>
    </location>
</feature>
<sequence>MLLLKPELPAMFRYVGPESLNRSQWDALITDAPNGLIYALSWYLDIVAPGWAALVKLDAQGRYVAGLPLPVQRRFGFRYLKQPLFAQQLGLFSREAPTPDDWADIGTLLHREFRFITRYSFNTDNAALLAAPLHSFETATFHTYYLPLHPTHSQLVAAYKPNRRWRLNQARRRGLHLEPSTDLDQLVRIFDENTAPLIYGVIGEEYEYRLLRALYAQASQKGLAQLWQARTTAGEVVAMLMLFEFNGRLTYIFNASTEAGKAAGAISLLLDEVFRQYAGRPLCFDFEAPEVSSIAHFYGSFGSVETPFLSISLNRLPWPVRQLKAARTALVRAWQQRWG</sequence>
<evidence type="ECO:0000259" key="1">
    <source>
        <dbReference type="Pfam" id="PF13480"/>
    </source>
</evidence>
<protein>
    <submittedName>
        <fullName evidence="2">GNAT family N-acetyltransferase</fullName>
    </submittedName>
</protein>
<dbReference type="EMBL" id="JABKAV010000013">
    <property type="protein sequence ID" value="NVO84559.1"/>
    <property type="molecule type" value="Genomic_DNA"/>
</dbReference>
<proteinExistence type="predicted"/>
<dbReference type="Pfam" id="PF13480">
    <property type="entry name" value="Acetyltransf_6"/>
    <property type="match status" value="1"/>
</dbReference>
<dbReference type="InterPro" id="IPR038740">
    <property type="entry name" value="BioF2-like_GNAT_dom"/>
</dbReference>
<keyword evidence="3" id="KW-1185">Reference proteome</keyword>